<keyword evidence="2" id="KW-0472">Membrane</keyword>
<feature type="transmembrane region" description="Helical" evidence="2">
    <location>
        <begin position="394"/>
        <end position="412"/>
    </location>
</feature>
<accession>A0ABT0R1T0</accession>
<gene>
    <name evidence="3" type="ORF">Bequi_07345</name>
</gene>
<feature type="transmembrane region" description="Helical" evidence="2">
    <location>
        <begin position="186"/>
        <end position="205"/>
    </location>
</feature>
<reference evidence="3" key="1">
    <citation type="submission" date="2022-02" db="EMBL/GenBank/DDBJ databases">
        <authorList>
            <person name="Lee M."/>
            <person name="Kim S.-J."/>
            <person name="Jung M.-Y."/>
        </authorList>
    </citation>
    <scope>NUCLEOTIDE SEQUENCE</scope>
    <source>
        <strain evidence="3">JHP9</strain>
    </source>
</reference>
<dbReference type="EMBL" id="JAKNCJ010000002">
    <property type="protein sequence ID" value="MCL6423199.1"/>
    <property type="molecule type" value="Genomic_DNA"/>
</dbReference>
<feature type="transmembrane region" description="Helical" evidence="2">
    <location>
        <begin position="354"/>
        <end position="374"/>
    </location>
</feature>
<keyword evidence="2" id="KW-1133">Transmembrane helix</keyword>
<feature type="transmembrane region" description="Helical" evidence="2">
    <location>
        <begin position="88"/>
        <end position="107"/>
    </location>
</feature>
<proteinExistence type="predicted"/>
<dbReference type="SUPFAM" id="SSF103473">
    <property type="entry name" value="MFS general substrate transporter"/>
    <property type="match status" value="1"/>
</dbReference>
<protein>
    <submittedName>
        <fullName evidence="3">MFS transporter</fullName>
    </submittedName>
</protein>
<organism evidence="3 4">
    <name type="scientific">Brachybacterium equifaecis</name>
    <dbReference type="NCBI Taxonomy" id="2910770"/>
    <lineage>
        <taxon>Bacteria</taxon>
        <taxon>Bacillati</taxon>
        <taxon>Actinomycetota</taxon>
        <taxon>Actinomycetes</taxon>
        <taxon>Micrococcales</taxon>
        <taxon>Dermabacteraceae</taxon>
        <taxon>Brachybacterium</taxon>
    </lineage>
</organism>
<dbReference type="RefSeq" id="WP_249737288.1">
    <property type="nucleotide sequence ID" value="NZ_JAKNCJ010000002.1"/>
</dbReference>
<feature type="transmembrane region" description="Helical" evidence="2">
    <location>
        <begin position="329"/>
        <end position="348"/>
    </location>
</feature>
<name>A0ABT0R1T0_9MICO</name>
<dbReference type="InterPro" id="IPR052524">
    <property type="entry name" value="MFS_Cyanate_Porter"/>
</dbReference>
<dbReference type="PANTHER" id="PTHR23523:SF2">
    <property type="entry name" value="2-NITROIMIDAZOLE TRANSPORTER"/>
    <property type="match status" value="1"/>
</dbReference>
<dbReference type="InterPro" id="IPR036259">
    <property type="entry name" value="MFS_trans_sf"/>
</dbReference>
<evidence type="ECO:0000256" key="2">
    <source>
        <dbReference type="SAM" id="Phobius"/>
    </source>
</evidence>
<feature type="transmembrane region" description="Helical" evidence="2">
    <location>
        <begin position="113"/>
        <end position="135"/>
    </location>
</feature>
<dbReference type="Pfam" id="PF07690">
    <property type="entry name" value="MFS_1"/>
    <property type="match status" value="1"/>
</dbReference>
<feature type="transmembrane region" description="Helical" evidence="2">
    <location>
        <begin position="257"/>
        <end position="274"/>
    </location>
</feature>
<dbReference type="InterPro" id="IPR011701">
    <property type="entry name" value="MFS"/>
</dbReference>
<keyword evidence="2" id="KW-0812">Transmembrane</keyword>
<evidence type="ECO:0000313" key="4">
    <source>
        <dbReference type="Proteomes" id="UP001203761"/>
    </source>
</evidence>
<keyword evidence="4" id="KW-1185">Reference proteome</keyword>
<comment type="caution">
    <text evidence="3">The sequence shown here is derived from an EMBL/GenBank/DDBJ whole genome shotgun (WGS) entry which is preliminary data.</text>
</comment>
<sequence length="458" mass="46424">MPTSPDPARDSAPTPRSPRPRVGLALSLALVVLLALNLRPVASSVGPVVVPLLEAYGVGEGAGGLLTALPCLCFGVFGLLAVPVARRVGLTGTLVISFALLSAGLLLRPLTGAFGPFLALSTLALVGPSFANVIAPAWIKRHGGSATVLLMTAYGMVLSAGAALAPALAVPLAGEGEAHWRDSLQAWGWLAVAPGILALIVLLRVGNDFPRADPALATDGDADGASVSVSASDADAHADAATRPGSSRPRSRGREVSLLRSPAALWLTLMFGLQSMNAYTQFGYVPRILTDAGLAPGMAGTLTAVVAGWGVLGGLVMPTVIARSTRLHVWAIVFGLLTSAGYAGLALWPAAAPILWVTLLGIGGFAFPTAIAMIPARTRDPLVTARLSGMAQPVGYLLAGVGPLLLGALLSATGSMPLVLWLLAGSGAVLAVAGWRAGASGMIDDDLDRAARRGKIGA</sequence>
<dbReference type="Proteomes" id="UP001203761">
    <property type="component" value="Unassembled WGS sequence"/>
</dbReference>
<feature type="transmembrane region" description="Helical" evidence="2">
    <location>
        <begin position="418"/>
        <end position="439"/>
    </location>
</feature>
<dbReference type="PANTHER" id="PTHR23523">
    <property type="match status" value="1"/>
</dbReference>
<feature type="transmembrane region" description="Helical" evidence="2">
    <location>
        <begin position="62"/>
        <end position="81"/>
    </location>
</feature>
<feature type="transmembrane region" description="Helical" evidence="2">
    <location>
        <begin position="21"/>
        <end position="42"/>
    </location>
</feature>
<dbReference type="Gene3D" id="1.20.1250.20">
    <property type="entry name" value="MFS general substrate transporter like domains"/>
    <property type="match status" value="1"/>
</dbReference>
<feature type="region of interest" description="Disordered" evidence="1">
    <location>
        <begin position="227"/>
        <end position="255"/>
    </location>
</feature>
<feature type="transmembrane region" description="Helical" evidence="2">
    <location>
        <begin position="147"/>
        <end position="174"/>
    </location>
</feature>
<feature type="transmembrane region" description="Helical" evidence="2">
    <location>
        <begin position="294"/>
        <end position="317"/>
    </location>
</feature>
<evidence type="ECO:0000256" key="1">
    <source>
        <dbReference type="SAM" id="MobiDB-lite"/>
    </source>
</evidence>
<evidence type="ECO:0000313" key="3">
    <source>
        <dbReference type="EMBL" id="MCL6423199.1"/>
    </source>
</evidence>